<feature type="compositionally biased region" description="Basic and acidic residues" evidence="1">
    <location>
        <begin position="49"/>
        <end position="58"/>
    </location>
</feature>
<dbReference type="EMBL" id="CADEPM010000003">
    <property type="protein sequence ID" value="CAB3403258.1"/>
    <property type="molecule type" value="Genomic_DNA"/>
</dbReference>
<keyword evidence="3" id="KW-1185">Reference proteome</keyword>
<protein>
    <submittedName>
        <fullName evidence="2">Uncharacterized protein</fullName>
    </submittedName>
</protein>
<gene>
    <name evidence="2" type="ORF">CBOVIS_LOCUS5759</name>
</gene>
<feature type="region of interest" description="Disordered" evidence="1">
    <location>
        <begin position="25"/>
        <end position="79"/>
    </location>
</feature>
<name>A0A8S1EQ54_9PELO</name>
<evidence type="ECO:0000313" key="2">
    <source>
        <dbReference type="EMBL" id="CAB3403258.1"/>
    </source>
</evidence>
<reference evidence="2 3" key="1">
    <citation type="submission" date="2020-04" db="EMBL/GenBank/DDBJ databases">
        <authorList>
            <person name="Laetsch R D."/>
            <person name="Stevens L."/>
            <person name="Kumar S."/>
            <person name="Blaxter L. M."/>
        </authorList>
    </citation>
    <scope>NUCLEOTIDE SEQUENCE [LARGE SCALE GENOMIC DNA]</scope>
</reference>
<evidence type="ECO:0000256" key="1">
    <source>
        <dbReference type="SAM" id="MobiDB-lite"/>
    </source>
</evidence>
<dbReference type="Proteomes" id="UP000494206">
    <property type="component" value="Unassembled WGS sequence"/>
</dbReference>
<organism evidence="2 3">
    <name type="scientific">Caenorhabditis bovis</name>
    <dbReference type="NCBI Taxonomy" id="2654633"/>
    <lineage>
        <taxon>Eukaryota</taxon>
        <taxon>Metazoa</taxon>
        <taxon>Ecdysozoa</taxon>
        <taxon>Nematoda</taxon>
        <taxon>Chromadorea</taxon>
        <taxon>Rhabditida</taxon>
        <taxon>Rhabditina</taxon>
        <taxon>Rhabditomorpha</taxon>
        <taxon>Rhabditoidea</taxon>
        <taxon>Rhabditidae</taxon>
        <taxon>Peloderinae</taxon>
        <taxon>Caenorhabditis</taxon>
    </lineage>
</organism>
<evidence type="ECO:0000313" key="3">
    <source>
        <dbReference type="Proteomes" id="UP000494206"/>
    </source>
</evidence>
<proteinExistence type="predicted"/>
<sequence length="133" mass="14859">MDPTNMSKKTYKKAVAKQRRIKKLRKMKLRDRDGDIPATDVPEISYHSASEESQKDWLDNLGEVNPPTRVPSDPNTSLQAQVTQTTQRDILPPKPCPSRTIIDSVVQFGKTHPKTIGLSLSAIVIAVIINRSL</sequence>
<comment type="caution">
    <text evidence="2">The sequence shown here is derived from an EMBL/GenBank/DDBJ whole genome shotgun (WGS) entry which is preliminary data.</text>
</comment>
<dbReference type="AlphaFoldDB" id="A0A8S1EQ54"/>
<accession>A0A8S1EQ54</accession>